<dbReference type="Pfam" id="PF10175">
    <property type="entry name" value="MPP6"/>
    <property type="match status" value="1"/>
</dbReference>
<feature type="compositionally biased region" description="Acidic residues" evidence="1">
    <location>
        <begin position="354"/>
        <end position="367"/>
    </location>
</feature>
<proteinExistence type="predicted"/>
<accession>A0A9P6VTF7</accession>
<organism evidence="2 3">
    <name type="scientific">Rhodotorula mucilaginosa</name>
    <name type="common">Yeast</name>
    <name type="synonym">Rhodotorula rubra</name>
    <dbReference type="NCBI Taxonomy" id="5537"/>
    <lineage>
        <taxon>Eukaryota</taxon>
        <taxon>Fungi</taxon>
        <taxon>Dikarya</taxon>
        <taxon>Basidiomycota</taxon>
        <taxon>Pucciniomycotina</taxon>
        <taxon>Microbotryomycetes</taxon>
        <taxon>Sporidiobolales</taxon>
        <taxon>Sporidiobolaceae</taxon>
        <taxon>Rhodotorula</taxon>
    </lineage>
</organism>
<evidence type="ECO:0000313" key="3">
    <source>
        <dbReference type="Proteomes" id="UP000777482"/>
    </source>
</evidence>
<protein>
    <submittedName>
        <fullName evidence="2">Uncharacterized protein</fullName>
    </submittedName>
</protein>
<evidence type="ECO:0000313" key="2">
    <source>
        <dbReference type="EMBL" id="KAG0654417.1"/>
    </source>
</evidence>
<evidence type="ECO:0000256" key="1">
    <source>
        <dbReference type="SAM" id="MobiDB-lite"/>
    </source>
</evidence>
<feature type="region of interest" description="Disordered" evidence="1">
    <location>
        <begin position="131"/>
        <end position="409"/>
    </location>
</feature>
<keyword evidence="3" id="KW-1185">Reference proteome</keyword>
<sequence length="409" mass="42962">MGLSKGTLGLKFMNRQAPAAASTPPPPPSSAAAAASSTTTPATSKPANPTAPTSKGAAATAATDRKTGERTAKRNENRTSVVYETSLLSFPLLSTLNKHQSTSTSSMTATYSSMPLTSAMVSGRRSFGGANVEIEKLNDPSSHQAAPEGTADTSKLKTSKRPKKADRDAALVESVRGNKNKSGSVSSSKAGGKRTADLDRRNAAGGGEEDGANKKKRRKTDELNGVPARWELDVVDDNDAASAPSVGRRSPRGGDGDERSVSSTTTTTTTAKKATAAEFARPAGFDGVRKKQAKPATGKGKGKGRMMDDEQYQWAKQGETREWDEGKSSEETDSDSDSDDDEEERMVSSSSSEESSEEDEEEDEAVMADEQRFSEAADRAAGRAGGGHSSSRGGRAGLQSKSRRGQGRR</sequence>
<reference evidence="2 3" key="1">
    <citation type="submission" date="2020-11" db="EMBL/GenBank/DDBJ databases">
        <title>Kefir isolates.</title>
        <authorList>
            <person name="Marcisauskas S."/>
            <person name="Kim Y."/>
            <person name="Blasche S."/>
        </authorList>
    </citation>
    <scope>NUCLEOTIDE SEQUENCE [LARGE SCALE GENOMIC DNA]</scope>
    <source>
        <strain evidence="2 3">KR</strain>
    </source>
</reference>
<dbReference type="AlphaFoldDB" id="A0A9P6VTF7"/>
<feature type="region of interest" description="Disordered" evidence="1">
    <location>
        <begin position="1"/>
        <end position="83"/>
    </location>
</feature>
<feature type="compositionally biased region" description="Low complexity" evidence="1">
    <location>
        <begin position="264"/>
        <end position="277"/>
    </location>
</feature>
<gene>
    <name evidence="2" type="ORF">C6P46_001744</name>
</gene>
<feature type="compositionally biased region" description="Acidic residues" evidence="1">
    <location>
        <begin position="331"/>
        <end position="344"/>
    </location>
</feature>
<feature type="compositionally biased region" description="Low complexity" evidence="1">
    <location>
        <begin position="180"/>
        <end position="190"/>
    </location>
</feature>
<dbReference type="EMBL" id="PUHQ01000150">
    <property type="protein sequence ID" value="KAG0654417.1"/>
    <property type="molecule type" value="Genomic_DNA"/>
</dbReference>
<dbReference type="OrthoDB" id="10541924at2759"/>
<feature type="compositionally biased region" description="Basic and acidic residues" evidence="1">
    <location>
        <begin position="318"/>
        <end position="330"/>
    </location>
</feature>
<dbReference type="Proteomes" id="UP000777482">
    <property type="component" value="Unassembled WGS sequence"/>
</dbReference>
<name>A0A9P6VTF7_RHOMI</name>
<feature type="compositionally biased region" description="Basic and acidic residues" evidence="1">
    <location>
        <begin position="369"/>
        <end position="381"/>
    </location>
</feature>
<feature type="compositionally biased region" description="Low complexity" evidence="1">
    <location>
        <begin position="30"/>
        <end position="62"/>
    </location>
</feature>
<feature type="compositionally biased region" description="Basic and acidic residues" evidence="1">
    <location>
        <begin position="63"/>
        <end position="77"/>
    </location>
</feature>
<comment type="caution">
    <text evidence="2">The sequence shown here is derived from an EMBL/GenBank/DDBJ whole genome shotgun (WGS) entry which is preliminary data.</text>
</comment>